<evidence type="ECO:0000259" key="5">
    <source>
        <dbReference type="PROSITE" id="PS50893"/>
    </source>
</evidence>
<evidence type="ECO:0000256" key="4">
    <source>
        <dbReference type="ARBA" id="ARBA00022840"/>
    </source>
</evidence>
<keyword evidence="2" id="KW-0813">Transport</keyword>
<evidence type="ECO:0000313" key="7">
    <source>
        <dbReference type="Proteomes" id="UP000503308"/>
    </source>
</evidence>
<feature type="domain" description="ABC transporter" evidence="5">
    <location>
        <begin position="5"/>
        <end position="233"/>
    </location>
</feature>
<dbReference type="GO" id="GO:0016887">
    <property type="term" value="F:ATP hydrolysis activity"/>
    <property type="evidence" value="ECO:0007669"/>
    <property type="project" value="InterPro"/>
</dbReference>
<dbReference type="CDD" id="cd03293">
    <property type="entry name" value="ABC_NrtD_SsuB_transporters"/>
    <property type="match status" value="1"/>
</dbReference>
<dbReference type="KEGG" id="rpon:G3256_15845"/>
<evidence type="ECO:0000256" key="2">
    <source>
        <dbReference type="ARBA" id="ARBA00022448"/>
    </source>
</evidence>
<comment type="similarity">
    <text evidence="1">Belongs to the ABC transporter superfamily.</text>
</comment>
<dbReference type="Proteomes" id="UP000503308">
    <property type="component" value="Chromosome"/>
</dbReference>
<dbReference type="PANTHER" id="PTHR42788:SF13">
    <property type="entry name" value="ALIPHATIC SULFONATES IMPORT ATP-BINDING PROTEIN SSUB"/>
    <property type="match status" value="1"/>
</dbReference>
<name>A0A858SW80_9RHOB</name>
<keyword evidence="7" id="KW-1185">Reference proteome</keyword>
<dbReference type="InterPro" id="IPR003439">
    <property type="entry name" value="ABC_transporter-like_ATP-bd"/>
</dbReference>
<dbReference type="SMART" id="SM00382">
    <property type="entry name" value="AAA"/>
    <property type="match status" value="1"/>
</dbReference>
<dbReference type="EMBL" id="CP048788">
    <property type="protein sequence ID" value="QJF52540.1"/>
    <property type="molecule type" value="Genomic_DNA"/>
</dbReference>
<dbReference type="SUPFAM" id="SSF52540">
    <property type="entry name" value="P-loop containing nucleoside triphosphate hydrolases"/>
    <property type="match status" value="1"/>
</dbReference>
<evidence type="ECO:0000313" key="6">
    <source>
        <dbReference type="EMBL" id="QJF52540.1"/>
    </source>
</evidence>
<dbReference type="InterPro" id="IPR027417">
    <property type="entry name" value="P-loop_NTPase"/>
</dbReference>
<dbReference type="InterPro" id="IPR003593">
    <property type="entry name" value="AAA+_ATPase"/>
</dbReference>
<proteinExistence type="inferred from homology"/>
<dbReference type="InterPro" id="IPR050166">
    <property type="entry name" value="ABC_transporter_ATP-bind"/>
</dbReference>
<dbReference type="PROSITE" id="PS50893">
    <property type="entry name" value="ABC_TRANSPORTER_2"/>
    <property type="match status" value="1"/>
</dbReference>
<organism evidence="6 7">
    <name type="scientific">Roseobacter ponti</name>
    <dbReference type="NCBI Taxonomy" id="1891787"/>
    <lineage>
        <taxon>Bacteria</taxon>
        <taxon>Pseudomonadati</taxon>
        <taxon>Pseudomonadota</taxon>
        <taxon>Alphaproteobacteria</taxon>
        <taxon>Rhodobacterales</taxon>
        <taxon>Roseobacteraceae</taxon>
        <taxon>Roseobacter</taxon>
    </lineage>
</organism>
<accession>A0A858SW80</accession>
<dbReference type="Pfam" id="PF00005">
    <property type="entry name" value="ABC_tran"/>
    <property type="match status" value="1"/>
</dbReference>
<keyword evidence="3" id="KW-0547">Nucleotide-binding</keyword>
<protein>
    <submittedName>
        <fullName evidence="6">ABC transporter ATP-binding protein</fullName>
    </submittedName>
</protein>
<dbReference type="GO" id="GO:0005524">
    <property type="term" value="F:ATP binding"/>
    <property type="evidence" value="ECO:0007669"/>
    <property type="project" value="UniProtKB-KW"/>
</dbReference>
<reference evidence="6 7" key="1">
    <citation type="submission" date="2020-02" db="EMBL/GenBank/DDBJ databases">
        <title>Genome sequence of Roseobacter ponti.</title>
        <authorList>
            <person name="Hollensteiner J."/>
            <person name="Schneider D."/>
            <person name="Poehlein A."/>
            <person name="Daniel R."/>
        </authorList>
    </citation>
    <scope>NUCLEOTIDE SEQUENCE [LARGE SCALE GENOMIC DNA]</scope>
    <source>
        <strain evidence="6 7">DSM 106830</strain>
    </source>
</reference>
<dbReference type="AlphaFoldDB" id="A0A858SW80"/>
<dbReference type="PANTHER" id="PTHR42788">
    <property type="entry name" value="TAURINE IMPORT ATP-BINDING PROTEIN-RELATED"/>
    <property type="match status" value="1"/>
</dbReference>
<sequence length="243" mass="26149">MAPVLSIDQVSLRYPGADQPILQDFSLTVERGAFVAIVGGSGVGKSTLLRAIAGLLQPDQGEVTLDSAERPGQRRRAIVFQDGRLMPWRTLRSNVEYGLEGLSLPAGERTARIEEVLRLTGLEELGDRYPHQLSGGQVQRGGIARALAVKPDVLLMDEPFSAVDALTRSSLQDELTQIWQASGAAVIFVTHDIAEAAFLADRVVVLSGQPAGIAFDEPVPVERPRKRETSELGRFSDAVAAAL</sequence>
<dbReference type="RefSeq" id="WP_169641760.1">
    <property type="nucleotide sequence ID" value="NZ_CP048788.1"/>
</dbReference>
<dbReference type="Gene3D" id="3.40.50.300">
    <property type="entry name" value="P-loop containing nucleotide triphosphate hydrolases"/>
    <property type="match status" value="1"/>
</dbReference>
<evidence type="ECO:0000256" key="1">
    <source>
        <dbReference type="ARBA" id="ARBA00005417"/>
    </source>
</evidence>
<keyword evidence="4 6" id="KW-0067">ATP-binding</keyword>
<gene>
    <name evidence="6" type="ORF">G3256_15845</name>
</gene>
<evidence type="ECO:0000256" key="3">
    <source>
        <dbReference type="ARBA" id="ARBA00022741"/>
    </source>
</evidence>